<keyword evidence="1" id="KW-0472">Membrane</keyword>
<dbReference type="EMBL" id="CP036265">
    <property type="protein sequence ID" value="QDT17080.1"/>
    <property type="molecule type" value="Genomic_DNA"/>
</dbReference>
<name>A0A517PCI4_9PLAN</name>
<feature type="transmembrane region" description="Helical" evidence="1">
    <location>
        <begin position="51"/>
        <end position="78"/>
    </location>
</feature>
<protein>
    <recommendedName>
        <fullName evidence="4">Phage holin family protein</fullName>
    </recommendedName>
</protein>
<accession>A0A517PCI4</accession>
<sequence length="153" mass="15301">MFTNGRPPLPPVELGRTGSALLADLTELGELQAKLLAADAKVAANRSAGSLALVAVGVLLAASAFPVTLVALGFGLAAAGLPEWAAFLIAAAAGLLVGGLIAWSGWKGLSRAAGTFRRSSDAFSQNLAWVKASLSGEPSAVRRPASAGPASPR</sequence>
<keyword evidence="1" id="KW-1133">Transmembrane helix</keyword>
<evidence type="ECO:0008006" key="4">
    <source>
        <dbReference type="Google" id="ProtNLM"/>
    </source>
</evidence>
<dbReference type="Proteomes" id="UP000318741">
    <property type="component" value="Chromosome"/>
</dbReference>
<dbReference type="Pfam" id="PF07332">
    <property type="entry name" value="Phage_holin_3_6"/>
    <property type="match status" value="1"/>
</dbReference>
<evidence type="ECO:0000256" key="1">
    <source>
        <dbReference type="SAM" id="Phobius"/>
    </source>
</evidence>
<keyword evidence="1" id="KW-0812">Transmembrane</keyword>
<dbReference type="InterPro" id="IPR009937">
    <property type="entry name" value="Phage_holin_3_6"/>
</dbReference>
<dbReference type="RefSeq" id="WP_145359986.1">
    <property type="nucleotide sequence ID" value="NZ_CP036265.1"/>
</dbReference>
<organism evidence="2 3">
    <name type="scientific">Alienimonas californiensis</name>
    <dbReference type="NCBI Taxonomy" id="2527989"/>
    <lineage>
        <taxon>Bacteria</taxon>
        <taxon>Pseudomonadati</taxon>
        <taxon>Planctomycetota</taxon>
        <taxon>Planctomycetia</taxon>
        <taxon>Planctomycetales</taxon>
        <taxon>Planctomycetaceae</taxon>
        <taxon>Alienimonas</taxon>
    </lineage>
</organism>
<feature type="transmembrane region" description="Helical" evidence="1">
    <location>
        <begin position="84"/>
        <end position="103"/>
    </location>
</feature>
<evidence type="ECO:0000313" key="2">
    <source>
        <dbReference type="EMBL" id="QDT17080.1"/>
    </source>
</evidence>
<keyword evidence="3" id="KW-1185">Reference proteome</keyword>
<dbReference type="AlphaFoldDB" id="A0A517PCI4"/>
<dbReference type="KEGG" id="acaf:CA12_31920"/>
<proteinExistence type="predicted"/>
<reference evidence="2 3" key="1">
    <citation type="submission" date="2019-02" db="EMBL/GenBank/DDBJ databases">
        <title>Deep-cultivation of Planctomycetes and their phenomic and genomic characterization uncovers novel biology.</title>
        <authorList>
            <person name="Wiegand S."/>
            <person name="Jogler M."/>
            <person name="Boedeker C."/>
            <person name="Pinto D."/>
            <person name="Vollmers J."/>
            <person name="Rivas-Marin E."/>
            <person name="Kohn T."/>
            <person name="Peeters S.H."/>
            <person name="Heuer A."/>
            <person name="Rast P."/>
            <person name="Oberbeckmann S."/>
            <person name="Bunk B."/>
            <person name="Jeske O."/>
            <person name="Meyerdierks A."/>
            <person name="Storesund J.E."/>
            <person name="Kallscheuer N."/>
            <person name="Luecker S."/>
            <person name="Lage O.M."/>
            <person name="Pohl T."/>
            <person name="Merkel B.J."/>
            <person name="Hornburger P."/>
            <person name="Mueller R.-W."/>
            <person name="Bruemmer F."/>
            <person name="Labrenz M."/>
            <person name="Spormann A.M."/>
            <person name="Op den Camp H."/>
            <person name="Overmann J."/>
            <person name="Amann R."/>
            <person name="Jetten M.S.M."/>
            <person name="Mascher T."/>
            <person name="Medema M.H."/>
            <person name="Devos D.P."/>
            <person name="Kaster A.-K."/>
            <person name="Ovreas L."/>
            <person name="Rohde M."/>
            <person name="Galperin M.Y."/>
            <person name="Jogler C."/>
        </authorList>
    </citation>
    <scope>NUCLEOTIDE SEQUENCE [LARGE SCALE GENOMIC DNA]</scope>
    <source>
        <strain evidence="2 3">CA12</strain>
    </source>
</reference>
<evidence type="ECO:0000313" key="3">
    <source>
        <dbReference type="Proteomes" id="UP000318741"/>
    </source>
</evidence>
<gene>
    <name evidence="2" type="ORF">CA12_31920</name>
</gene>